<dbReference type="InterPro" id="IPR036414">
    <property type="entry name" value="YaeB_N_sf"/>
</dbReference>
<evidence type="ECO:0000256" key="2">
    <source>
        <dbReference type="ARBA" id="ARBA00033753"/>
    </source>
</evidence>
<dbReference type="PANTHER" id="PTHR12818:SF0">
    <property type="entry name" value="TRNA (ADENINE(37)-N6)-METHYLTRANSFERASE"/>
    <property type="match status" value="1"/>
</dbReference>
<sequence>MEEITFRPIGKIRSEFEKPEGTPIQPTGAEGIEGRIELLPEYEDGLKSLDGFSHLILLYHCHLAGECSLRRKPFMEDKEHGIFAIRAPSRPNSIGLSVVRLEKIEGNILYIKDVDIVDGTPLLDIKPYVPEFDSRENVRIGWLEDNVDKLPDKKDDGRFL</sequence>
<dbReference type="InterPro" id="IPR036413">
    <property type="entry name" value="YaeB-like_sf"/>
</dbReference>
<dbReference type="Gene3D" id="2.40.30.70">
    <property type="entry name" value="YaeB-like"/>
    <property type="match status" value="1"/>
</dbReference>
<reference evidence="4" key="1">
    <citation type="submission" date="2020-11" db="EMBL/GenBank/DDBJ databases">
        <title>Halonatronomonas betainensis gen. nov., sp. nov. a novel haloalkaliphilic representative of the family Halanaerobiacae capable of betaine degradation.</title>
        <authorList>
            <person name="Boltyanskaya Y."/>
            <person name="Kevbrin V."/>
            <person name="Detkova E."/>
            <person name="Grouzdev D.S."/>
            <person name="Koziaeva V."/>
            <person name="Zhilina T."/>
        </authorList>
    </citation>
    <scope>NUCLEOTIDE SEQUENCE</scope>
    <source>
        <strain evidence="4">Z-7014</strain>
    </source>
</reference>
<dbReference type="AlphaFoldDB" id="A0A931F9U9"/>
<proteinExistence type="inferred from homology"/>
<dbReference type="Proteomes" id="UP000621436">
    <property type="component" value="Unassembled WGS sequence"/>
</dbReference>
<evidence type="ECO:0000259" key="3">
    <source>
        <dbReference type="PROSITE" id="PS51668"/>
    </source>
</evidence>
<keyword evidence="1" id="KW-0949">S-adenosyl-L-methionine</keyword>
<evidence type="ECO:0000313" key="4">
    <source>
        <dbReference type="EMBL" id="MBF8436889.1"/>
    </source>
</evidence>
<protein>
    <submittedName>
        <fullName evidence="4">tRNA (N6-threonylcarbamoyladenosine(37)-N6)-methyltransferase TrmO</fullName>
    </submittedName>
</protein>
<dbReference type="CDD" id="cd09281">
    <property type="entry name" value="UPF0066"/>
    <property type="match status" value="1"/>
</dbReference>
<dbReference type="Pfam" id="PF01980">
    <property type="entry name" value="TrmO_N"/>
    <property type="match status" value="1"/>
</dbReference>
<gene>
    <name evidence="4" type="primary">tsaA</name>
    <name evidence="4" type="ORF">I0Q91_07365</name>
</gene>
<keyword evidence="5" id="KW-1185">Reference proteome</keyword>
<name>A0A931F9U9_9FIRM</name>
<dbReference type="InterPro" id="IPR040372">
    <property type="entry name" value="YaeB-like"/>
</dbReference>
<comment type="similarity">
    <text evidence="2">Belongs to the tRNA methyltransferase O family.</text>
</comment>
<dbReference type="NCBIfam" id="TIGR00104">
    <property type="entry name" value="tRNA_TsaA"/>
    <property type="match status" value="1"/>
</dbReference>
<comment type="caution">
    <text evidence="4">The sequence shown here is derived from an EMBL/GenBank/DDBJ whole genome shotgun (WGS) entry which is preliminary data.</text>
</comment>
<dbReference type="PROSITE" id="PS51668">
    <property type="entry name" value="TSAA_2"/>
    <property type="match status" value="1"/>
</dbReference>
<evidence type="ECO:0000313" key="5">
    <source>
        <dbReference type="Proteomes" id="UP000621436"/>
    </source>
</evidence>
<feature type="domain" description="TsaA-like" evidence="3">
    <location>
        <begin position="6"/>
        <end position="137"/>
    </location>
</feature>
<organism evidence="4 5">
    <name type="scientific">Halonatronomonas betaini</name>
    <dbReference type="NCBI Taxonomy" id="2778430"/>
    <lineage>
        <taxon>Bacteria</taxon>
        <taxon>Bacillati</taxon>
        <taxon>Bacillota</taxon>
        <taxon>Clostridia</taxon>
        <taxon>Halanaerobiales</taxon>
        <taxon>Halarsenatibacteraceae</taxon>
        <taxon>Halonatronomonas</taxon>
    </lineage>
</organism>
<accession>A0A931F9U9</accession>
<evidence type="ECO:0000256" key="1">
    <source>
        <dbReference type="ARBA" id="ARBA00022691"/>
    </source>
</evidence>
<dbReference type="InterPro" id="IPR023370">
    <property type="entry name" value="TrmO-like_N"/>
</dbReference>
<dbReference type="SUPFAM" id="SSF118196">
    <property type="entry name" value="YaeB-like"/>
    <property type="match status" value="1"/>
</dbReference>
<dbReference type="PANTHER" id="PTHR12818">
    <property type="entry name" value="TRNA (ADENINE(37)-N6)-METHYLTRANSFERASE"/>
    <property type="match status" value="1"/>
</dbReference>
<dbReference type="EMBL" id="JADPIE010000003">
    <property type="protein sequence ID" value="MBF8436889.1"/>
    <property type="molecule type" value="Genomic_DNA"/>
</dbReference>
<dbReference type="RefSeq" id="WP_270453808.1">
    <property type="nucleotide sequence ID" value="NZ_JADPIE010000003.1"/>
</dbReference>